<dbReference type="InterPro" id="IPR038305">
    <property type="entry name" value="HeLo_sf"/>
</dbReference>
<dbReference type="Proteomes" id="UP000304928">
    <property type="component" value="Unassembled WGS sequence"/>
</dbReference>
<feature type="region of interest" description="Disordered" evidence="1">
    <location>
        <begin position="320"/>
        <end position="394"/>
    </location>
</feature>
<organism evidence="3 4">
    <name type="scientific">Aureobasidium pullulans</name>
    <name type="common">Black yeast</name>
    <name type="synonym">Pullularia pullulans</name>
    <dbReference type="NCBI Taxonomy" id="5580"/>
    <lineage>
        <taxon>Eukaryota</taxon>
        <taxon>Fungi</taxon>
        <taxon>Dikarya</taxon>
        <taxon>Ascomycota</taxon>
        <taxon>Pezizomycotina</taxon>
        <taxon>Dothideomycetes</taxon>
        <taxon>Dothideomycetidae</taxon>
        <taxon>Dothideales</taxon>
        <taxon>Saccotheciaceae</taxon>
        <taxon>Aureobasidium</taxon>
    </lineage>
</organism>
<gene>
    <name evidence="3" type="ORF">D6D15_03544</name>
</gene>
<dbReference type="EMBL" id="QZAR01000044">
    <property type="protein sequence ID" value="THW91878.1"/>
    <property type="molecule type" value="Genomic_DNA"/>
</dbReference>
<evidence type="ECO:0000313" key="3">
    <source>
        <dbReference type="EMBL" id="THW91878.1"/>
    </source>
</evidence>
<evidence type="ECO:0000259" key="2">
    <source>
        <dbReference type="Pfam" id="PF14479"/>
    </source>
</evidence>
<feature type="region of interest" description="Disordered" evidence="1">
    <location>
        <begin position="139"/>
        <end position="159"/>
    </location>
</feature>
<sequence length="394" mass="43709">MYSRGDGKVNLLQPSHTTFHFTQDIIIHTMGLDKEAEFLNVLVLASLFYNTLKAFDNIHSSLNDFKDEKVYLAQLGIEQARLLIWGEQMGIFSLPPSLTFLETEENRETMTPRDPRLDDDEVRVNLEGLMNSIIHTLSNPNDNDSDLDTTGLRPLPRGGAQALEQPAADLTRMKNFEQSYAHLLDVGSNKVSVKRPSKLSAMQWVIHDTLRFSNFVKSTKRQVDTLLMALNINDKVEDILLGDIRDLGKHASGPNSKPSPAAVKDMAKLKLLIRATKGRYPALLNEAQNTFNNLQKGVSQEHDMAAKVHKLLEPVHPDSAVASAANSGTATPEKRPGFIRRLSTQTWNKLPGRKTPSSSRPASPERRKSLGRRTPGSSKPVTPAVSRPASPVLE</sequence>
<protein>
    <recommendedName>
        <fullName evidence="2">Prion-inhibition and propagation HeLo domain-containing protein</fullName>
    </recommendedName>
</protein>
<dbReference type="Pfam" id="PF14479">
    <property type="entry name" value="HeLo"/>
    <property type="match status" value="1"/>
</dbReference>
<feature type="domain" description="Prion-inhibition and propagation HeLo" evidence="2">
    <location>
        <begin position="41"/>
        <end position="231"/>
    </location>
</feature>
<evidence type="ECO:0000256" key="1">
    <source>
        <dbReference type="SAM" id="MobiDB-lite"/>
    </source>
</evidence>
<reference evidence="3 4" key="1">
    <citation type="submission" date="2018-10" db="EMBL/GenBank/DDBJ databases">
        <title>Fifty Aureobasidium pullulans genomes reveal a recombining polyextremotolerant generalist.</title>
        <authorList>
            <person name="Gostincar C."/>
            <person name="Turk M."/>
            <person name="Zajc J."/>
            <person name="Gunde-Cimerman N."/>
        </authorList>
    </citation>
    <scope>NUCLEOTIDE SEQUENCE [LARGE SCALE GENOMIC DNA]</scope>
    <source>
        <strain evidence="3 4">EXF-10507</strain>
    </source>
</reference>
<name>A0A4S9BF23_AURPU</name>
<dbReference type="AlphaFoldDB" id="A0A4S9BF23"/>
<comment type="caution">
    <text evidence="3">The sequence shown here is derived from an EMBL/GenBank/DDBJ whole genome shotgun (WGS) entry which is preliminary data.</text>
</comment>
<dbReference type="InterPro" id="IPR029498">
    <property type="entry name" value="HeLo_dom"/>
</dbReference>
<proteinExistence type="predicted"/>
<evidence type="ECO:0000313" key="4">
    <source>
        <dbReference type="Proteomes" id="UP000304928"/>
    </source>
</evidence>
<dbReference type="Gene3D" id="1.20.120.1020">
    <property type="entry name" value="Prion-inhibition and propagation, HeLo domain"/>
    <property type="match status" value="1"/>
</dbReference>
<accession>A0A4S9BF23</accession>